<dbReference type="PANTHER" id="PTHR43873">
    <property type="entry name" value="COBYRINATE A,C-DIAMIDE SYNTHASE"/>
    <property type="match status" value="1"/>
</dbReference>
<evidence type="ECO:0000256" key="2">
    <source>
        <dbReference type="ARBA" id="ARBA00004953"/>
    </source>
</evidence>
<dbReference type="InterPro" id="IPR011698">
    <property type="entry name" value="GATase_3"/>
</dbReference>
<keyword evidence="13" id="KW-1185">Reference proteome</keyword>
<evidence type="ECO:0000256" key="3">
    <source>
        <dbReference type="ARBA" id="ARBA00006205"/>
    </source>
</evidence>
<evidence type="ECO:0000256" key="6">
    <source>
        <dbReference type="ARBA" id="ARBA00022741"/>
    </source>
</evidence>
<dbReference type="CDD" id="cd03130">
    <property type="entry name" value="GATase1_CobB"/>
    <property type="match status" value="1"/>
</dbReference>
<evidence type="ECO:0000256" key="1">
    <source>
        <dbReference type="ARBA" id="ARBA00001946"/>
    </source>
</evidence>
<keyword evidence="12" id="KW-0614">Plasmid</keyword>
<evidence type="ECO:0000256" key="4">
    <source>
        <dbReference type="ARBA" id="ARBA00022573"/>
    </source>
</evidence>
<dbReference type="SUPFAM" id="SSF52540">
    <property type="entry name" value="P-loop containing nucleoside triphosphate hydrolases"/>
    <property type="match status" value="1"/>
</dbReference>
<keyword evidence="7" id="KW-0067">ATP-binding</keyword>
<dbReference type="InterPro" id="IPR004484">
    <property type="entry name" value="CbiA/CobB_synth"/>
</dbReference>
<evidence type="ECO:0000256" key="5">
    <source>
        <dbReference type="ARBA" id="ARBA00022598"/>
    </source>
</evidence>
<dbReference type="Pfam" id="PF01656">
    <property type="entry name" value="CbiA"/>
    <property type="match status" value="1"/>
</dbReference>
<dbReference type="eggNOG" id="COG1797">
    <property type="taxonomic scope" value="Bacteria"/>
</dbReference>
<dbReference type="SUPFAM" id="SSF52317">
    <property type="entry name" value="Class I glutamine amidotransferase-like"/>
    <property type="match status" value="1"/>
</dbReference>
<organism evidence="12 13">
    <name type="scientific">Cupriavidus metallidurans (strain ATCC 43123 / DSM 2839 / NBRC 102507 / CH34)</name>
    <name type="common">Ralstonia metallidurans</name>
    <dbReference type="NCBI Taxonomy" id="266264"/>
    <lineage>
        <taxon>Bacteria</taxon>
        <taxon>Pseudomonadati</taxon>
        <taxon>Pseudomonadota</taxon>
        <taxon>Betaproteobacteria</taxon>
        <taxon>Burkholderiales</taxon>
        <taxon>Burkholderiaceae</taxon>
        <taxon>Cupriavidus</taxon>
    </lineage>
</organism>
<comment type="pathway">
    <text evidence="2">Cofactor biosynthesis; adenosylcobalamin biosynthesis.</text>
</comment>
<comment type="cofactor">
    <cofactor evidence="1">
        <name>Mg(2+)</name>
        <dbReference type="ChEBI" id="CHEBI:18420"/>
    </cofactor>
</comment>
<dbReference type="InterPro" id="IPR029062">
    <property type="entry name" value="Class_I_gatase-like"/>
</dbReference>
<dbReference type="Proteomes" id="UP000002429">
    <property type="component" value="Plasmid megaplasmid"/>
</dbReference>
<dbReference type="InterPro" id="IPR002586">
    <property type="entry name" value="CobQ/CobB/MinD/ParA_Nub-bd_dom"/>
</dbReference>
<evidence type="ECO:0000256" key="9">
    <source>
        <dbReference type="ARBA" id="ARBA00022962"/>
    </source>
</evidence>
<dbReference type="Gene3D" id="3.40.50.880">
    <property type="match status" value="1"/>
</dbReference>
<dbReference type="EMBL" id="CP000353">
    <property type="protein sequence ID" value="ABF10806.1"/>
    <property type="molecule type" value="Genomic_DNA"/>
</dbReference>
<dbReference type="GO" id="GO:0042242">
    <property type="term" value="F:cobyrinic acid a,c-diamide synthase activity"/>
    <property type="evidence" value="ECO:0007669"/>
    <property type="project" value="InterPro"/>
</dbReference>
<dbReference type="Pfam" id="PF07685">
    <property type="entry name" value="GATase_3"/>
    <property type="match status" value="1"/>
</dbReference>
<proteinExistence type="inferred from homology"/>
<dbReference type="AlphaFoldDB" id="Q1LGC0"/>
<evidence type="ECO:0000313" key="12">
    <source>
        <dbReference type="EMBL" id="ABF10806.1"/>
    </source>
</evidence>
<keyword evidence="5 12" id="KW-0436">Ligase</keyword>
<dbReference type="GO" id="GO:0005524">
    <property type="term" value="F:ATP binding"/>
    <property type="evidence" value="ECO:0007669"/>
    <property type="project" value="UniProtKB-KW"/>
</dbReference>
<sequence length="473" mass="50257">MSARYNPSHRMALPPCIATSEMPPLPIQSSPLGTTTRTGTRPVPALLVAAPASGQGKTTVTAALARLHARQGRTVRVFKIGPDFLDPTLLAAASGAPVQSIDLWMTGEVDARQRLALAAQTADLILVEGVMGLHDGTPSSADVARCFRLPVLAVIQAGAMAQTFGAVAHGLATYGEPFHAMHVLANGVGSARHAEMLRDSLPHDIHWAGALARDDAAALPERHLGLFSADELPDLTARLDRMADALAALPLSHLPEPIVFPDTPTQQLPRLLEGRRIAIARDDAFRFIYPANVETLNALGAHITWFSPLRDAALPHCDALWLPGGYPELHAAALAANVPMHNAIRAAHAHGLPMLAECGGMMALFDNLVDKEGQTHRMAGLLPGTVTMQKRLAAIGHQAIELPTREGMVGQPVRGHTFHYSTTDTPLTPLLHARSPRDDGTGEAVYRSGSLTASYVHLYFPSNPTAIAALFGG</sequence>
<evidence type="ECO:0000259" key="10">
    <source>
        <dbReference type="Pfam" id="PF01656"/>
    </source>
</evidence>
<dbReference type="PANTHER" id="PTHR43873:SF1">
    <property type="entry name" value="COBYRINATE A,C-DIAMIDE SYNTHASE"/>
    <property type="match status" value="1"/>
</dbReference>
<gene>
    <name evidence="12" type="primary">cobB</name>
    <name evidence="12" type="ordered locus">Rmet_3938</name>
</gene>
<dbReference type="Gene3D" id="3.40.50.300">
    <property type="entry name" value="P-loop containing nucleotide triphosphate hydrolases"/>
    <property type="match status" value="1"/>
</dbReference>
<protein>
    <submittedName>
        <fullName evidence="12">Cobyrinic acid a,c-diamide synthase</fullName>
        <ecNumber evidence="12">6.3.5.9</ecNumber>
    </submittedName>
</protein>
<dbReference type="GO" id="GO:0009236">
    <property type="term" value="P:cobalamin biosynthetic process"/>
    <property type="evidence" value="ECO:0007669"/>
    <property type="project" value="UniProtKB-KW"/>
</dbReference>
<dbReference type="NCBIfam" id="NF002204">
    <property type="entry name" value="PRK01077.1"/>
    <property type="match status" value="1"/>
</dbReference>
<dbReference type="EC" id="6.3.5.9" evidence="12"/>
<geneLocation type="plasmid" evidence="12 13">
    <name>megaplasmid</name>
</geneLocation>
<dbReference type="HOGENOM" id="CLU_022752_0_2_4"/>
<comment type="similarity">
    <text evidence="3">Belongs to the CobB/CobQ family. CobQ subfamily.</text>
</comment>
<keyword evidence="4" id="KW-0169">Cobalamin biosynthesis</keyword>
<evidence type="ECO:0000256" key="7">
    <source>
        <dbReference type="ARBA" id="ARBA00022840"/>
    </source>
</evidence>
<dbReference type="KEGG" id="rme:Rmet_3938"/>
<dbReference type="InterPro" id="IPR027417">
    <property type="entry name" value="P-loop_NTPase"/>
</dbReference>
<feature type="domain" description="CobQ/CobB/MinD/ParA nucleotide binding" evidence="10">
    <location>
        <begin position="47"/>
        <end position="221"/>
    </location>
</feature>
<dbReference type="GO" id="GO:0043802">
    <property type="term" value="F:hydrogenobyrinic acid a,c-diamide synthase (glutamine-hydrolysing) activity"/>
    <property type="evidence" value="ECO:0007669"/>
    <property type="project" value="UniProtKB-EC"/>
</dbReference>
<name>Q1LGC0_CUPMC</name>
<evidence type="ECO:0000259" key="11">
    <source>
        <dbReference type="Pfam" id="PF07685"/>
    </source>
</evidence>
<evidence type="ECO:0000313" key="13">
    <source>
        <dbReference type="Proteomes" id="UP000002429"/>
    </source>
</evidence>
<reference evidence="13" key="1">
    <citation type="journal article" date="2010" name="PLoS ONE">
        <title>The complete genome sequence of Cupriavidus metallidurans strain CH34, a master survivalist in harsh and anthropogenic environments.</title>
        <authorList>
            <person name="Janssen P.J."/>
            <person name="Van Houdt R."/>
            <person name="Moors H."/>
            <person name="Monsieurs P."/>
            <person name="Morin N."/>
            <person name="Michaux A."/>
            <person name="Benotmane M.A."/>
            <person name="Leys N."/>
            <person name="Vallaeys T."/>
            <person name="Lapidus A."/>
            <person name="Monchy S."/>
            <person name="Medigue C."/>
            <person name="Taghavi S."/>
            <person name="McCorkle S."/>
            <person name="Dunn J."/>
            <person name="van der Lelie D."/>
            <person name="Mergeay M."/>
        </authorList>
    </citation>
    <scope>NUCLEOTIDE SEQUENCE [LARGE SCALE GENOMIC DNA]</scope>
    <source>
        <strain evidence="13">ATCC 43123 / DSM 2839 / NBRC 102507 / CH34</strain>
    </source>
</reference>
<keyword evidence="9" id="KW-0315">Glutamine amidotransferase</keyword>
<accession>Q1LGC0</accession>
<dbReference type="PROSITE" id="PS51274">
    <property type="entry name" value="GATASE_COBBQ"/>
    <property type="match status" value="1"/>
</dbReference>
<keyword evidence="6" id="KW-0547">Nucleotide-binding</keyword>
<keyword evidence="8" id="KW-0460">Magnesium</keyword>
<feature type="domain" description="CobB/CobQ-like glutamine amidotransferase" evidence="11">
    <location>
        <begin position="276"/>
        <end position="463"/>
    </location>
</feature>
<evidence type="ECO:0000256" key="8">
    <source>
        <dbReference type="ARBA" id="ARBA00022842"/>
    </source>
</evidence>